<organism evidence="6 7">
    <name type="scientific">Massilia cellulosiltytica</name>
    <dbReference type="NCBI Taxonomy" id="2683234"/>
    <lineage>
        <taxon>Bacteria</taxon>
        <taxon>Pseudomonadati</taxon>
        <taxon>Pseudomonadota</taxon>
        <taxon>Betaproteobacteria</taxon>
        <taxon>Burkholderiales</taxon>
        <taxon>Oxalobacteraceae</taxon>
        <taxon>Telluria group</taxon>
        <taxon>Massilia</taxon>
    </lineage>
</organism>
<accession>A0A7X3FX12</accession>
<protein>
    <submittedName>
        <fullName evidence="6">LysR family transcriptional regulator</fullName>
    </submittedName>
</protein>
<dbReference type="PROSITE" id="PS50931">
    <property type="entry name" value="HTH_LYSR"/>
    <property type="match status" value="1"/>
</dbReference>
<evidence type="ECO:0000256" key="3">
    <source>
        <dbReference type="ARBA" id="ARBA00023125"/>
    </source>
</evidence>
<dbReference type="SUPFAM" id="SSF53850">
    <property type="entry name" value="Periplasmic binding protein-like II"/>
    <property type="match status" value="1"/>
</dbReference>
<dbReference type="AlphaFoldDB" id="A0A7X3FX12"/>
<dbReference type="RefSeq" id="WP_056135557.1">
    <property type="nucleotide sequence ID" value="NZ_WSES01000002.1"/>
</dbReference>
<evidence type="ECO:0000313" key="7">
    <source>
        <dbReference type="Proteomes" id="UP000443353"/>
    </source>
</evidence>
<dbReference type="Pfam" id="PF03466">
    <property type="entry name" value="LysR_substrate"/>
    <property type="match status" value="1"/>
</dbReference>
<keyword evidence="4" id="KW-0804">Transcription</keyword>
<reference evidence="6 7" key="1">
    <citation type="submission" date="2019-12" db="EMBL/GenBank/DDBJ databases">
        <authorList>
            <person name="Li C."/>
            <person name="Zhao J."/>
        </authorList>
    </citation>
    <scope>NUCLEOTIDE SEQUENCE [LARGE SCALE GENOMIC DNA]</scope>
    <source>
        <strain evidence="6 7">NEAU-DD11</strain>
    </source>
</reference>
<comment type="similarity">
    <text evidence="1">Belongs to the LysR transcriptional regulatory family.</text>
</comment>
<evidence type="ECO:0000259" key="5">
    <source>
        <dbReference type="PROSITE" id="PS50931"/>
    </source>
</evidence>
<evidence type="ECO:0000256" key="1">
    <source>
        <dbReference type="ARBA" id="ARBA00009437"/>
    </source>
</evidence>
<dbReference type="FunFam" id="3.40.190.290:FF:000001">
    <property type="entry name" value="Transcriptional regulator, LysR family"/>
    <property type="match status" value="1"/>
</dbReference>
<sequence length="297" mass="32817">MDRLDELHVFIAILDAGSMASAARKLGRSPAAVTRILGTLENRAGARLFERSTRRLVPTETGLRLAEQARRLLADYDAALQPPGAGTPRGLLRLTAPTVFGRRHVAPVVTRFLALHPDIQVDLTLSDRNVDLIEEGIDAALRIGALANLSLVARRLGEVRRVTVASPAYLDRRGIPLVPADLAGHELIMSTAVRSVAEWRFRADGREHVVRYSPRLRMNDTEAMLAAARDGFGIARALSYQVEPDLRTGLLRRLLVEYEPEPAPVHLVMPSSRHMAPRLRAFVDFAVREFAALDVIR</sequence>
<evidence type="ECO:0000313" key="6">
    <source>
        <dbReference type="EMBL" id="MVW59380.1"/>
    </source>
</evidence>
<dbReference type="PANTHER" id="PTHR30537:SF5">
    <property type="entry name" value="HTH-TYPE TRANSCRIPTIONAL ACTIVATOR TTDR-RELATED"/>
    <property type="match status" value="1"/>
</dbReference>
<dbReference type="Gene3D" id="3.40.190.290">
    <property type="match status" value="1"/>
</dbReference>
<dbReference type="InterPro" id="IPR058163">
    <property type="entry name" value="LysR-type_TF_proteobact-type"/>
</dbReference>
<gene>
    <name evidence="6" type="ORF">GPY61_05515</name>
</gene>
<dbReference type="CDD" id="cd08471">
    <property type="entry name" value="PBP2_CrgA_like_2"/>
    <property type="match status" value="1"/>
</dbReference>
<dbReference type="GO" id="GO:0043565">
    <property type="term" value="F:sequence-specific DNA binding"/>
    <property type="evidence" value="ECO:0007669"/>
    <property type="project" value="TreeGrafter"/>
</dbReference>
<dbReference type="EMBL" id="WSES01000002">
    <property type="protein sequence ID" value="MVW59380.1"/>
    <property type="molecule type" value="Genomic_DNA"/>
</dbReference>
<feature type="domain" description="HTH lysR-type" evidence="5">
    <location>
        <begin position="1"/>
        <end position="59"/>
    </location>
</feature>
<keyword evidence="2" id="KW-0805">Transcription regulation</keyword>
<dbReference type="SUPFAM" id="SSF46785">
    <property type="entry name" value="Winged helix' DNA-binding domain"/>
    <property type="match status" value="1"/>
</dbReference>
<dbReference type="GO" id="GO:0006351">
    <property type="term" value="P:DNA-templated transcription"/>
    <property type="evidence" value="ECO:0007669"/>
    <property type="project" value="TreeGrafter"/>
</dbReference>
<proteinExistence type="inferred from homology"/>
<dbReference type="InterPro" id="IPR005119">
    <property type="entry name" value="LysR_subst-bd"/>
</dbReference>
<evidence type="ECO:0000256" key="4">
    <source>
        <dbReference type="ARBA" id="ARBA00023163"/>
    </source>
</evidence>
<name>A0A7X3FX12_9BURK</name>
<dbReference type="Proteomes" id="UP000443353">
    <property type="component" value="Unassembled WGS sequence"/>
</dbReference>
<comment type="caution">
    <text evidence="6">The sequence shown here is derived from an EMBL/GenBank/DDBJ whole genome shotgun (WGS) entry which is preliminary data.</text>
</comment>
<keyword evidence="7" id="KW-1185">Reference proteome</keyword>
<evidence type="ECO:0000256" key="2">
    <source>
        <dbReference type="ARBA" id="ARBA00023015"/>
    </source>
</evidence>
<dbReference type="Pfam" id="PF00126">
    <property type="entry name" value="HTH_1"/>
    <property type="match status" value="1"/>
</dbReference>
<dbReference type="InterPro" id="IPR036388">
    <property type="entry name" value="WH-like_DNA-bd_sf"/>
</dbReference>
<dbReference type="InterPro" id="IPR036390">
    <property type="entry name" value="WH_DNA-bd_sf"/>
</dbReference>
<dbReference type="InterPro" id="IPR000847">
    <property type="entry name" value="LysR_HTH_N"/>
</dbReference>
<keyword evidence="3" id="KW-0238">DNA-binding</keyword>
<dbReference type="Gene3D" id="1.10.10.10">
    <property type="entry name" value="Winged helix-like DNA-binding domain superfamily/Winged helix DNA-binding domain"/>
    <property type="match status" value="1"/>
</dbReference>
<dbReference type="GO" id="GO:0003700">
    <property type="term" value="F:DNA-binding transcription factor activity"/>
    <property type="evidence" value="ECO:0007669"/>
    <property type="project" value="InterPro"/>
</dbReference>
<dbReference type="PANTHER" id="PTHR30537">
    <property type="entry name" value="HTH-TYPE TRANSCRIPTIONAL REGULATOR"/>
    <property type="match status" value="1"/>
</dbReference>